<dbReference type="EMBL" id="MSDU01000051">
    <property type="protein sequence ID" value="OLN21365.1"/>
    <property type="molecule type" value="Genomic_DNA"/>
</dbReference>
<dbReference type="AlphaFoldDB" id="A0A1Q8Q229"/>
<reference evidence="1 2" key="1">
    <citation type="submission" date="2016-12" db="EMBL/GenBank/DDBJ databases">
        <title>Domibacillus antri genome sequencing.</title>
        <authorList>
            <person name="Verma A."/>
            <person name="Krishnamurthi S."/>
        </authorList>
    </citation>
    <scope>NUCLEOTIDE SEQUENCE [LARGE SCALE GENOMIC DNA]</scope>
    <source>
        <strain evidence="1 2">XD80</strain>
    </source>
</reference>
<dbReference type="STRING" id="1714264.BTO30_15305"/>
<dbReference type="Proteomes" id="UP000185568">
    <property type="component" value="Unassembled WGS sequence"/>
</dbReference>
<organism evidence="1 2">
    <name type="scientific">Domibacillus antri</name>
    <dbReference type="NCBI Taxonomy" id="1714264"/>
    <lineage>
        <taxon>Bacteria</taxon>
        <taxon>Bacillati</taxon>
        <taxon>Bacillota</taxon>
        <taxon>Bacilli</taxon>
        <taxon>Bacillales</taxon>
        <taxon>Bacillaceae</taxon>
        <taxon>Domibacillus</taxon>
    </lineage>
</organism>
<name>A0A1Q8Q229_9BACI</name>
<protein>
    <submittedName>
        <fullName evidence="1">Uncharacterized protein</fullName>
    </submittedName>
</protein>
<evidence type="ECO:0000313" key="1">
    <source>
        <dbReference type="EMBL" id="OLN21365.1"/>
    </source>
</evidence>
<gene>
    <name evidence="1" type="ORF">BTO30_15305</name>
</gene>
<sequence>MNKQKTGRSQKHIETSPFSFFKPDFFQFGPDFLIFGPVSLSFGPNPLTLKFGLHESGFHIDKSA</sequence>
<comment type="caution">
    <text evidence="1">The sequence shown here is derived from an EMBL/GenBank/DDBJ whole genome shotgun (WGS) entry which is preliminary data.</text>
</comment>
<evidence type="ECO:0000313" key="2">
    <source>
        <dbReference type="Proteomes" id="UP000185568"/>
    </source>
</evidence>
<accession>A0A1Q8Q229</accession>
<proteinExistence type="predicted"/>
<keyword evidence="2" id="KW-1185">Reference proteome</keyword>